<keyword evidence="1" id="KW-1133">Transmembrane helix</keyword>
<keyword evidence="1" id="KW-0472">Membrane</keyword>
<sequence length="126" mass="14564">MPCTIYREGLPSSRDSREFYHMPRILDIYMYWKSVEYSKLFTSSNVLELPRSFRNWAKLTLLTLSWALGGQIGLAIWAVHNTKVTCLSRAQFLISSFFFISLICSFLTWGSPVTSFVVANDKYCLL</sequence>
<reference evidence="2 3" key="1">
    <citation type="submission" date="2014-04" db="EMBL/GenBank/DDBJ databases">
        <authorList>
            <consortium name="International Citrus Genome Consortium"/>
            <person name="Gmitter F."/>
            <person name="Chen C."/>
            <person name="Farmerie W."/>
            <person name="Harkins T."/>
            <person name="Desany B."/>
            <person name="Mohiuddin M."/>
            <person name="Kodira C."/>
            <person name="Borodovsky M."/>
            <person name="Lomsadze A."/>
            <person name="Burns P."/>
            <person name="Jenkins J."/>
            <person name="Prochnik S."/>
            <person name="Shu S."/>
            <person name="Chapman J."/>
            <person name="Pitluck S."/>
            <person name="Schmutz J."/>
            <person name="Rokhsar D."/>
        </authorList>
    </citation>
    <scope>NUCLEOTIDE SEQUENCE</scope>
</reference>
<evidence type="ECO:0000256" key="1">
    <source>
        <dbReference type="SAM" id="Phobius"/>
    </source>
</evidence>
<protein>
    <submittedName>
        <fullName evidence="2">Uncharacterized protein</fullName>
    </submittedName>
</protein>
<dbReference type="EMBL" id="KK785476">
    <property type="protein sequence ID" value="KDO42434.1"/>
    <property type="molecule type" value="Genomic_DNA"/>
</dbReference>
<feature type="transmembrane region" description="Helical" evidence="1">
    <location>
        <begin position="92"/>
        <end position="110"/>
    </location>
</feature>
<evidence type="ECO:0000313" key="3">
    <source>
        <dbReference type="Proteomes" id="UP000027120"/>
    </source>
</evidence>
<dbReference type="AlphaFoldDB" id="A0A067DHG7"/>
<evidence type="ECO:0000313" key="2">
    <source>
        <dbReference type="EMBL" id="KDO42434.1"/>
    </source>
</evidence>
<keyword evidence="3" id="KW-1185">Reference proteome</keyword>
<name>A0A067DHG7_CITSI</name>
<accession>A0A067DHG7</accession>
<proteinExistence type="predicted"/>
<feature type="transmembrane region" description="Helical" evidence="1">
    <location>
        <begin position="59"/>
        <end position="80"/>
    </location>
</feature>
<keyword evidence="1" id="KW-0812">Transmembrane</keyword>
<dbReference type="Proteomes" id="UP000027120">
    <property type="component" value="Unassembled WGS sequence"/>
</dbReference>
<organism evidence="2 3">
    <name type="scientific">Citrus sinensis</name>
    <name type="common">Sweet orange</name>
    <name type="synonym">Citrus aurantium var. sinensis</name>
    <dbReference type="NCBI Taxonomy" id="2711"/>
    <lineage>
        <taxon>Eukaryota</taxon>
        <taxon>Viridiplantae</taxon>
        <taxon>Streptophyta</taxon>
        <taxon>Embryophyta</taxon>
        <taxon>Tracheophyta</taxon>
        <taxon>Spermatophyta</taxon>
        <taxon>Magnoliopsida</taxon>
        <taxon>eudicotyledons</taxon>
        <taxon>Gunneridae</taxon>
        <taxon>Pentapetalae</taxon>
        <taxon>rosids</taxon>
        <taxon>malvids</taxon>
        <taxon>Sapindales</taxon>
        <taxon>Rutaceae</taxon>
        <taxon>Aurantioideae</taxon>
        <taxon>Citrus</taxon>
    </lineage>
</organism>
<gene>
    <name evidence="2" type="ORF">CISIN_1g039660mg</name>
</gene>